<sequence length="112" mass="12421">MTEMAGRPGTSGGLVLRACQFVFAATCICAMSSAPGFTNYTAFCYLIASTGLQALWSLGHACLDCYALILKRDLLQAFFMSLFIVGDWVTVHDSFYPCYILLKLFCFCYHPK</sequence>
<dbReference type="InterPro" id="IPR045009">
    <property type="entry name" value="CASPL-5"/>
</dbReference>
<dbReference type="AlphaFoldDB" id="A0A4U6UN47"/>
<dbReference type="Pfam" id="PF04535">
    <property type="entry name" value="CASP_dom"/>
    <property type="match status" value="1"/>
</dbReference>
<reference evidence="10" key="1">
    <citation type="submission" date="2019-03" db="EMBL/GenBank/DDBJ databases">
        <title>WGS assembly of Setaria viridis.</title>
        <authorList>
            <person name="Huang P."/>
            <person name="Jenkins J."/>
            <person name="Grimwood J."/>
            <person name="Barry K."/>
            <person name="Healey A."/>
            <person name="Mamidi S."/>
            <person name="Sreedasyam A."/>
            <person name="Shu S."/>
            <person name="Feldman M."/>
            <person name="Wu J."/>
            <person name="Yu Y."/>
            <person name="Chen C."/>
            <person name="Johnson J."/>
            <person name="Rokhsar D."/>
            <person name="Baxter I."/>
            <person name="Schmutz J."/>
            <person name="Brutnell T."/>
            <person name="Kellogg E."/>
        </authorList>
    </citation>
    <scope>NUCLEOTIDE SEQUENCE [LARGE SCALE GENOMIC DNA]</scope>
</reference>
<dbReference type="GO" id="GO:0005886">
    <property type="term" value="C:plasma membrane"/>
    <property type="evidence" value="ECO:0007669"/>
    <property type="project" value="UniProtKB-SubCell"/>
</dbReference>
<accession>A0A4U6UN47</accession>
<protein>
    <recommendedName>
        <fullName evidence="8">CASP-like protein</fullName>
    </recommendedName>
</protein>
<evidence type="ECO:0000256" key="6">
    <source>
        <dbReference type="ARBA" id="ARBA00022989"/>
    </source>
</evidence>
<evidence type="ECO:0000256" key="5">
    <source>
        <dbReference type="ARBA" id="ARBA00022692"/>
    </source>
</evidence>
<dbReference type="OMA" id="AQCICAV"/>
<evidence type="ECO:0000256" key="1">
    <source>
        <dbReference type="ARBA" id="ARBA00004651"/>
    </source>
</evidence>
<dbReference type="InterPro" id="IPR006702">
    <property type="entry name" value="CASP_dom"/>
</dbReference>
<name>A0A4U6UN47_SETVI</name>
<dbReference type="Proteomes" id="UP000298652">
    <property type="component" value="Chromosome 5"/>
</dbReference>
<evidence type="ECO:0000256" key="4">
    <source>
        <dbReference type="ARBA" id="ARBA00022475"/>
    </source>
</evidence>
<dbReference type="PANTHER" id="PTHR32021:SF0">
    <property type="entry name" value="CASP-LIKE PROTEIN 5B2"/>
    <property type="match status" value="1"/>
</dbReference>
<keyword evidence="7 8" id="KW-0472">Membrane</keyword>
<feature type="transmembrane region" description="Helical" evidence="8">
    <location>
        <begin position="74"/>
        <end position="91"/>
    </location>
</feature>
<evidence type="ECO:0000256" key="3">
    <source>
        <dbReference type="ARBA" id="ARBA00011489"/>
    </source>
</evidence>
<comment type="similarity">
    <text evidence="2 8">Belongs to the Casparian strip membrane proteins (CASP) family.</text>
</comment>
<keyword evidence="6 8" id="KW-1133">Transmembrane helix</keyword>
<keyword evidence="5 8" id="KW-0812">Transmembrane</keyword>
<evidence type="ECO:0000313" key="10">
    <source>
        <dbReference type="EMBL" id="TKW17708.1"/>
    </source>
</evidence>
<comment type="caution">
    <text evidence="8">Lacks conserved residue(s) required for the propagation of feature annotation.</text>
</comment>
<dbReference type="EMBL" id="CM016556">
    <property type="protein sequence ID" value="TKW17708.1"/>
    <property type="molecule type" value="Genomic_DNA"/>
</dbReference>
<organism evidence="10 11">
    <name type="scientific">Setaria viridis</name>
    <name type="common">Green bristlegrass</name>
    <name type="synonym">Setaria italica subsp. viridis</name>
    <dbReference type="NCBI Taxonomy" id="4556"/>
    <lineage>
        <taxon>Eukaryota</taxon>
        <taxon>Viridiplantae</taxon>
        <taxon>Streptophyta</taxon>
        <taxon>Embryophyta</taxon>
        <taxon>Tracheophyta</taxon>
        <taxon>Spermatophyta</taxon>
        <taxon>Magnoliopsida</taxon>
        <taxon>Liliopsida</taxon>
        <taxon>Poales</taxon>
        <taxon>Poaceae</taxon>
        <taxon>PACMAD clade</taxon>
        <taxon>Panicoideae</taxon>
        <taxon>Panicodae</taxon>
        <taxon>Paniceae</taxon>
        <taxon>Cenchrinae</taxon>
        <taxon>Setaria</taxon>
    </lineage>
</organism>
<feature type="transmembrane region" description="Helical" evidence="8">
    <location>
        <begin position="12"/>
        <end position="34"/>
    </location>
</feature>
<feature type="transmembrane region" description="Helical" evidence="8">
    <location>
        <begin position="40"/>
        <end position="62"/>
    </location>
</feature>
<evidence type="ECO:0000256" key="8">
    <source>
        <dbReference type="RuleBase" id="RU361233"/>
    </source>
</evidence>
<keyword evidence="4 8" id="KW-1003">Cell membrane</keyword>
<feature type="domain" description="Casparian strip membrane protein" evidence="9">
    <location>
        <begin position="7"/>
        <end position="91"/>
    </location>
</feature>
<dbReference type="PANTHER" id="PTHR32021">
    <property type="entry name" value="CASP-LIKE PROTEIN 5B3"/>
    <property type="match status" value="1"/>
</dbReference>
<gene>
    <name evidence="10" type="ORF">SEVIR_5G385500v2</name>
</gene>
<comment type="subcellular location">
    <subcellularLocation>
        <location evidence="1 8">Cell membrane</location>
        <topology evidence="1 8">Multi-pass membrane protein</topology>
    </subcellularLocation>
</comment>
<comment type="subunit">
    <text evidence="3 8">Homodimer and heterodimers.</text>
</comment>
<keyword evidence="11" id="KW-1185">Reference proteome</keyword>
<proteinExistence type="inferred from homology"/>
<evidence type="ECO:0000259" key="9">
    <source>
        <dbReference type="Pfam" id="PF04535"/>
    </source>
</evidence>
<dbReference type="Gramene" id="TKW17708">
    <property type="protein sequence ID" value="TKW17708"/>
    <property type="gene ID" value="SEVIR_5G385500v2"/>
</dbReference>
<evidence type="ECO:0000256" key="7">
    <source>
        <dbReference type="ARBA" id="ARBA00023136"/>
    </source>
</evidence>
<evidence type="ECO:0000313" key="11">
    <source>
        <dbReference type="Proteomes" id="UP000298652"/>
    </source>
</evidence>
<evidence type="ECO:0000256" key="2">
    <source>
        <dbReference type="ARBA" id="ARBA00007651"/>
    </source>
</evidence>